<sequence>MGVDTRPNKALDPDRLQFVLRGYPLADLLVNIARHGIVPAWKKGLPPQQNPPRNHRPARLFKPALMKSIRQGQSSGTYLVVNLSMLRQWTHIQCSPFGAVEKKDVDPRLEVRPIHDLSFPDTTSTNSFLNTDCLPEIEFTCVAAIAVTGLKTN</sequence>
<reference evidence="1 2" key="1">
    <citation type="submission" date="2024-09" db="EMBL/GenBank/DDBJ databases">
        <title>Genome sequencing and assembly of Phytophthora oleae, isolate VK10A, causative agent of rot of olive drupes.</title>
        <authorList>
            <person name="Conti Taguali S."/>
            <person name="Riolo M."/>
            <person name="La Spada F."/>
            <person name="Cacciola S.O."/>
            <person name="Dionisio G."/>
        </authorList>
    </citation>
    <scope>NUCLEOTIDE SEQUENCE [LARGE SCALE GENOMIC DNA]</scope>
    <source>
        <strain evidence="1 2">VK10A</strain>
    </source>
</reference>
<evidence type="ECO:0008006" key="3">
    <source>
        <dbReference type="Google" id="ProtNLM"/>
    </source>
</evidence>
<organism evidence="1 2">
    <name type="scientific">Phytophthora oleae</name>
    <dbReference type="NCBI Taxonomy" id="2107226"/>
    <lineage>
        <taxon>Eukaryota</taxon>
        <taxon>Sar</taxon>
        <taxon>Stramenopiles</taxon>
        <taxon>Oomycota</taxon>
        <taxon>Peronosporomycetes</taxon>
        <taxon>Peronosporales</taxon>
        <taxon>Peronosporaceae</taxon>
        <taxon>Phytophthora</taxon>
    </lineage>
</organism>
<name>A0ABD3F8V3_9STRA</name>
<gene>
    <name evidence="1" type="ORF">V7S43_012300</name>
</gene>
<evidence type="ECO:0000313" key="2">
    <source>
        <dbReference type="Proteomes" id="UP001632037"/>
    </source>
</evidence>
<proteinExistence type="predicted"/>
<dbReference type="EMBL" id="JBIMZQ010000030">
    <property type="protein sequence ID" value="KAL3662901.1"/>
    <property type="molecule type" value="Genomic_DNA"/>
</dbReference>
<dbReference type="Proteomes" id="UP001632037">
    <property type="component" value="Unassembled WGS sequence"/>
</dbReference>
<dbReference type="AlphaFoldDB" id="A0ABD3F8V3"/>
<keyword evidence="2" id="KW-1185">Reference proteome</keyword>
<evidence type="ECO:0000313" key="1">
    <source>
        <dbReference type="EMBL" id="KAL3662901.1"/>
    </source>
</evidence>
<accession>A0ABD3F8V3</accession>
<protein>
    <recommendedName>
        <fullName evidence="3">PiggyBac transposable element-derived protein domain-containing protein</fullName>
    </recommendedName>
</protein>
<comment type="caution">
    <text evidence="1">The sequence shown here is derived from an EMBL/GenBank/DDBJ whole genome shotgun (WGS) entry which is preliminary data.</text>
</comment>